<sequence>MEGLAWRSTGEFTFREGGALWYSLDPGSLNLVQAVIERYLWPPLWDPALLEVLRLPAVPFFLGVGALCLLLVRLGRRRQR</sequence>
<evidence type="ECO:0000256" key="1">
    <source>
        <dbReference type="SAM" id="Phobius"/>
    </source>
</evidence>
<keyword evidence="1" id="KW-1133">Transmembrane helix</keyword>
<protein>
    <submittedName>
        <fullName evidence="2">Uncharacterized protein</fullName>
    </submittedName>
</protein>
<feature type="transmembrane region" description="Helical" evidence="1">
    <location>
        <begin position="52"/>
        <end position="72"/>
    </location>
</feature>
<keyword evidence="1" id="KW-0812">Transmembrane</keyword>
<comment type="caution">
    <text evidence="2">The sequence shown here is derived from an EMBL/GenBank/DDBJ whole genome shotgun (WGS) entry which is preliminary data.</text>
</comment>
<dbReference type="EMBL" id="JBHSCW010000003">
    <property type="protein sequence ID" value="MFC4351327.1"/>
    <property type="molecule type" value="Genomic_DNA"/>
</dbReference>
<dbReference type="RefSeq" id="WP_382424266.1">
    <property type="nucleotide sequence ID" value="NZ_JBHSSY010000001.1"/>
</dbReference>
<name>A0ABV8UKQ8_9PROT</name>
<evidence type="ECO:0000313" key="2">
    <source>
        <dbReference type="EMBL" id="MFC4351327.1"/>
    </source>
</evidence>
<proteinExistence type="predicted"/>
<accession>A0ABV8UKQ8</accession>
<keyword evidence="3" id="KW-1185">Reference proteome</keyword>
<keyword evidence="1" id="KW-0472">Membrane</keyword>
<dbReference type="Proteomes" id="UP001595799">
    <property type="component" value="Unassembled WGS sequence"/>
</dbReference>
<reference evidence="3" key="1">
    <citation type="journal article" date="2019" name="Int. J. Syst. Evol. Microbiol.">
        <title>The Global Catalogue of Microorganisms (GCM) 10K type strain sequencing project: providing services to taxonomists for standard genome sequencing and annotation.</title>
        <authorList>
            <consortium name="The Broad Institute Genomics Platform"/>
            <consortium name="The Broad Institute Genome Sequencing Center for Infectious Disease"/>
            <person name="Wu L."/>
            <person name="Ma J."/>
        </authorList>
    </citation>
    <scope>NUCLEOTIDE SEQUENCE [LARGE SCALE GENOMIC DNA]</scope>
    <source>
        <strain evidence="3">CECT 8472</strain>
    </source>
</reference>
<organism evidence="2 3">
    <name type="scientific">Fodinicurvata halophila</name>
    <dbReference type="NCBI Taxonomy" id="1419723"/>
    <lineage>
        <taxon>Bacteria</taxon>
        <taxon>Pseudomonadati</taxon>
        <taxon>Pseudomonadota</taxon>
        <taxon>Alphaproteobacteria</taxon>
        <taxon>Rhodospirillales</taxon>
        <taxon>Rhodovibrionaceae</taxon>
        <taxon>Fodinicurvata</taxon>
    </lineage>
</organism>
<evidence type="ECO:0000313" key="3">
    <source>
        <dbReference type="Proteomes" id="UP001595799"/>
    </source>
</evidence>
<gene>
    <name evidence="2" type="ORF">ACFOW6_07215</name>
</gene>